<sequence length="180" mass="21528">MTKLQLLMVVLPVVFMLHDFEEIIMFRSWLDRNRDELHRRFPKFEAFLSKRGHFEYSTSAFAIGVAHEFILLSAVSLCSIYHEAYEWWFGVFMAYFIHLFVHIAQWIIYRKYVPVIITSLLSLPYCFYTFILFVKSSVLSFSQTLLWMLIGIVFIIFSLPSAFFFMSKFNKWEKRHGVSN</sequence>
<comment type="caution">
    <text evidence="2">The sequence shown here is derived from an EMBL/GenBank/DDBJ whole genome shotgun (WGS) entry which is preliminary data.</text>
</comment>
<dbReference type="RefSeq" id="WP_036873146.1">
    <property type="nucleotide sequence ID" value="NZ_JASBZX010000002.1"/>
</dbReference>
<feature type="transmembrane region" description="Helical" evidence="1">
    <location>
        <begin position="115"/>
        <end position="134"/>
    </location>
</feature>
<dbReference type="EMBL" id="JRFA01000009">
    <property type="protein sequence ID" value="KGN74846.1"/>
    <property type="molecule type" value="Genomic_DNA"/>
</dbReference>
<dbReference type="Pfam" id="PF13787">
    <property type="entry name" value="HXXEE"/>
    <property type="match status" value="1"/>
</dbReference>
<evidence type="ECO:0000256" key="1">
    <source>
        <dbReference type="SAM" id="Phobius"/>
    </source>
</evidence>
<feature type="transmembrane region" description="Helical" evidence="1">
    <location>
        <begin position="88"/>
        <end position="108"/>
    </location>
</feature>
<evidence type="ECO:0008006" key="4">
    <source>
        <dbReference type="Google" id="ProtNLM"/>
    </source>
</evidence>
<dbReference type="STRING" id="28115.HQ47_02715"/>
<reference evidence="2 3" key="1">
    <citation type="submission" date="2014-09" db="EMBL/GenBank/DDBJ databases">
        <title>Draft Genome Sequence of Porphyromonas macacae COT-192_OH2859.</title>
        <authorList>
            <person name="Wallis C."/>
            <person name="Deusch O."/>
            <person name="O'Flynn C."/>
            <person name="Davis I."/>
            <person name="Horsfall A."/>
            <person name="Kirkwood N."/>
            <person name="Harris S."/>
            <person name="Eisen J.A."/>
            <person name="Coil D.A."/>
            <person name="Darling A.E."/>
            <person name="Jospin G."/>
            <person name="Alexiev A."/>
        </authorList>
    </citation>
    <scope>NUCLEOTIDE SEQUENCE [LARGE SCALE GENOMIC DNA]</scope>
    <source>
        <strain evidence="3">COT-192 OH2859</strain>
    </source>
</reference>
<keyword evidence="1" id="KW-0812">Transmembrane</keyword>
<gene>
    <name evidence="2" type="ORF">HQ47_02715</name>
</gene>
<keyword evidence="3" id="KW-1185">Reference proteome</keyword>
<protein>
    <recommendedName>
        <fullName evidence="4">HXXEE domain-containing protein</fullName>
    </recommendedName>
</protein>
<accession>A0A0A2E7I5</accession>
<keyword evidence="1" id="KW-0472">Membrane</keyword>
<evidence type="ECO:0000313" key="3">
    <source>
        <dbReference type="Proteomes" id="UP000030103"/>
    </source>
</evidence>
<evidence type="ECO:0000313" key="2">
    <source>
        <dbReference type="EMBL" id="KGN74846.1"/>
    </source>
</evidence>
<keyword evidence="1" id="KW-1133">Transmembrane helix</keyword>
<dbReference type="AlphaFoldDB" id="A0A0A2E7I5"/>
<dbReference type="InterPro" id="IPR025671">
    <property type="entry name" value="HXXEE"/>
</dbReference>
<name>A0A0A2E7I5_9PORP</name>
<dbReference type="Proteomes" id="UP000030103">
    <property type="component" value="Unassembled WGS sequence"/>
</dbReference>
<proteinExistence type="predicted"/>
<feature type="transmembrane region" description="Helical" evidence="1">
    <location>
        <begin position="146"/>
        <end position="166"/>
    </location>
</feature>
<organism evidence="2 3">
    <name type="scientific">Porphyromonas macacae</name>
    <dbReference type="NCBI Taxonomy" id="28115"/>
    <lineage>
        <taxon>Bacteria</taxon>
        <taxon>Pseudomonadati</taxon>
        <taxon>Bacteroidota</taxon>
        <taxon>Bacteroidia</taxon>
        <taxon>Bacteroidales</taxon>
        <taxon>Porphyromonadaceae</taxon>
        <taxon>Porphyromonas</taxon>
    </lineage>
</organism>
<dbReference type="eggNOG" id="ENOG5032MBE">
    <property type="taxonomic scope" value="Bacteria"/>
</dbReference>
<dbReference type="OrthoDB" id="5195477at2"/>
<feature type="transmembrane region" description="Helical" evidence="1">
    <location>
        <begin position="60"/>
        <end position="82"/>
    </location>
</feature>